<feature type="compositionally biased region" description="Basic and acidic residues" evidence="1">
    <location>
        <begin position="15"/>
        <end position="26"/>
    </location>
</feature>
<organism evidence="2 3">
    <name type="scientific">Gossypium tomentosum</name>
    <name type="common">Hawaiian cotton</name>
    <name type="synonym">Gossypium sandvicense</name>
    <dbReference type="NCBI Taxonomy" id="34277"/>
    <lineage>
        <taxon>Eukaryota</taxon>
        <taxon>Viridiplantae</taxon>
        <taxon>Streptophyta</taxon>
        <taxon>Embryophyta</taxon>
        <taxon>Tracheophyta</taxon>
        <taxon>Spermatophyta</taxon>
        <taxon>Magnoliopsida</taxon>
        <taxon>eudicotyledons</taxon>
        <taxon>Gunneridae</taxon>
        <taxon>Pentapetalae</taxon>
        <taxon>rosids</taxon>
        <taxon>malvids</taxon>
        <taxon>Malvales</taxon>
        <taxon>Malvaceae</taxon>
        <taxon>Malvoideae</taxon>
        <taxon>Gossypium</taxon>
    </lineage>
</organism>
<evidence type="ECO:0000256" key="1">
    <source>
        <dbReference type="SAM" id="MobiDB-lite"/>
    </source>
</evidence>
<evidence type="ECO:0000313" key="2">
    <source>
        <dbReference type="EMBL" id="TYI17349.1"/>
    </source>
</evidence>
<evidence type="ECO:0000313" key="3">
    <source>
        <dbReference type="Proteomes" id="UP000322667"/>
    </source>
</evidence>
<dbReference type="AlphaFoldDB" id="A0A5D2PMR7"/>
<proteinExistence type="predicted"/>
<keyword evidence="3" id="KW-1185">Reference proteome</keyword>
<sequence>MEKAKKPFTDNSITELRESSNTRTNKDPSFISRICVEPKQQKQVVQHQRLLSRSLYSLHSHGQICSFLNFKEQ</sequence>
<dbReference type="Proteomes" id="UP000322667">
    <property type="component" value="Chromosome A07"/>
</dbReference>
<gene>
    <name evidence="2" type="ORF">ES332_A07G018000v1</name>
</gene>
<reference evidence="2 3" key="1">
    <citation type="submission" date="2019-07" db="EMBL/GenBank/DDBJ databases">
        <title>WGS assembly of Gossypium tomentosum.</title>
        <authorList>
            <person name="Chen Z.J."/>
            <person name="Sreedasyam A."/>
            <person name="Ando A."/>
            <person name="Song Q."/>
            <person name="De L."/>
            <person name="Hulse-Kemp A."/>
            <person name="Ding M."/>
            <person name="Ye W."/>
            <person name="Kirkbride R."/>
            <person name="Jenkins J."/>
            <person name="Plott C."/>
            <person name="Lovell J."/>
            <person name="Lin Y.-M."/>
            <person name="Vaughn R."/>
            <person name="Liu B."/>
            <person name="Li W."/>
            <person name="Simpson S."/>
            <person name="Scheffler B."/>
            <person name="Saski C."/>
            <person name="Grover C."/>
            <person name="Hu G."/>
            <person name="Conover J."/>
            <person name="Carlson J."/>
            <person name="Shu S."/>
            <person name="Boston L."/>
            <person name="Williams M."/>
            <person name="Peterson D."/>
            <person name="Mcgee K."/>
            <person name="Jones D."/>
            <person name="Wendel J."/>
            <person name="Stelly D."/>
            <person name="Grimwood J."/>
            <person name="Schmutz J."/>
        </authorList>
    </citation>
    <scope>NUCLEOTIDE SEQUENCE [LARGE SCALE GENOMIC DNA]</scope>
    <source>
        <strain evidence="2">7179.01</strain>
    </source>
</reference>
<protein>
    <submittedName>
        <fullName evidence="2">Uncharacterized protein</fullName>
    </submittedName>
</protein>
<feature type="region of interest" description="Disordered" evidence="1">
    <location>
        <begin position="1"/>
        <end position="29"/>
    </location>
</feature>
<name>A0A5D2PMR7_GOSTO</name>
<accession>A0A5D2PMR7</accession>
<dbReference type="EMBL" id="CM017616">
    <property type="protein sequence ID" value="TYI17349.1"/>
    <property type="molecule type" value="Genomic_DNA"/>
</dbReference>